<evidence type="ECO:0000313" key="1">
    <source>
        <dbReference type="EMBL" id="MCD7111918.1"/>
    </source>
</evidence>
<gene>
    <name evidence="1" type="ORF">LRX75_23105</name>
</gene>
<name>A0A9X1NZ38_9HYPH</name>
<dbReference type="AlphaFoldDB" id="A0A9X1NZ38"/>
<keyword evidence="2" id="KW-1185">Reference proteome</keyword>
<protein>
    <submittedName>
        <fullName evidence="1">Uncharacterized protein</fullName>
    </submittedName>
</protein>
<dbReference type="EMBL" id="JAJOZR010000028">
    <property type="protein sequence ID" value="MCD7111918.1"/>
    <property type="molecule type" value="Genomic_DNA"/>
</dbReference>
<feature type="non-terminal residue" evidence="1">
    <location>
        <position position="1"/>
    </location>
</feature>
<accession>A0A9X1NZ38</accession>
<comment type="caution">
    <text evidence="1">The sequence shown here is derived from an EMBL/GenBank/DDBJ whole genome shotgun (WGS) entry which is preliminary data.</text>
</comment>
<dbReference type="RefSeq" id="WP_231816922.1">
    <property type="nucleotide sequence ID" value="NZ_JAJOZR010000028.1"/>
</dbReference>
<organism evidence="1 2">
    <name type="scientific">Rhizobium quercicola</name>
    <dbReference type="NCBI Taxonomy" id="2901226"/>
    <lineage>
        <taxon>Bacteria</taxon>
        <taxon>Pseudomonadati</taxon>
        <taxon>Pseudomonadota</taxon>
        <taxon>Alphaproteobacteria</taxon>
        <taxon>Hyphomicrobiales</taxon>
        <taxon>Rhizobiaceae</taxon>
        <taxon>Rhizobium/Agrobacterium group</taxon>
        <taxon>Rhizobium</taxon>
    </lineage>
</organism>
<dbReference type="Proteomes" id="UP001139089">
    <property type="component" value="Unassembled WGS sequence"/>
</dbReference>
<sequence length="65" mass="7192">VTDLMGCVGFLTIEDEKEKRGRRMLRGSERAFGLLTVHGIDFDGHVFGMEVQALSALRGFGFAVF</sequence>
<evidence type="ECO:0000313" key="2">
    <source>
        <dbReference type="Proteomes" id="UP001139089"/>
    </source>
</evidence>
<proteinExistence type="predicted"/>
<reference evidence="1" key="1">
    <citation type="submission" date="2021-12" db="EMBL/GenBank/DDBJ databases">
        <authorList>
            <person name="Li Y."/>
        </authorList>
    </citation>
    <scope>NUCLEOTIDE SEQUENCE</scope>
    <source>
        <strain evidence="1">DKSPLA3</strain>
    </source>
</reference>